<protein>
    <submittedName>
        <fullName evidence="2">Uncharacterized protein</fullName>
    </submittedName>
</protein>
<feature type="compositionally biased region" description="Low complexity" evidence="1">
    <location>
        <begin position="1"/>
        <end position="21"/>
    </location>
</feature>
<dbReference type="EMBL" id="WSES01000006">
    <property type="protein sequence ID" value="MVW62189.1"/>
    <property type="molecule type" value="Genomic_DNA"/>
</dbReference>
<dbReference type="AlphaFoldDB" id="A0A7X3G3A7"/>
<feature type="region of interest" description="Disordered" evidence="1">
    <location>
        <begin position="1"/>
        <end position="31"/>
    </location>
</feature>
<comment type="caution">
    <text evidence="2">The sequence shown here is derived from an EMBL/GenBank/DDBJ whole genome shotgun (WGS) entry which is preliminary data.</text>
</comment>
<keyword evidence="3" id="KW-1185">Reference proteome</keyword>
<evidence type="ECO:0000256" key="1">
    <source>
        <dbReference type="SAM" id="MobiDB-lite"/>
    </source>
</evidence>
<dbReference type="Proteomes" id="UP000443353">
    <property type="component" value="Unassembled WGS sequence"/>
</dbReference>
<evidence type="ECO:0000313" key="3">
    <source>
        <dbReference type="Proteomes" id="UP000443353"/>
    </source>
</evidence>
<organism evidence="2 3">
    <name type="scientific">Massilia cellulosiltytica</name>
    <dbReference type="NCBI Taxonomy" id="2683234"/>
    <lineage>
        <taxon>Bacteria</taxon>
        <taxon>Pseudomonadati</taxon>
        <taxon>Pseudomonadota</taxon>
        <taxon>Betaproteobacteria</taxon>
        <taxon>Burkholderiales</taxon>
        <taxon>Oxalobacteraceae</taxon>
        <taxon>Telluria group</taxon>
        <taxon>Massilia</taxon>
    </lineage>
</organism>
<sequence length="139" mass="13752">MAISSLSSTPTPTPNTSVTTKPPEPATQDPATRVTLSNLSEQASIVATLGNRDSGVQTYDATGLLNAVAQAGMAQADTAAPAPTDPAASVDTSAASSTSVAAAVPGDWGTILKSNPALTSVAVEDAVAQGIVNTINVYV</sequence>
<accession>A0A7X3G3A7</accession>
<evidence type="ECO:0000313" key="2">
    <source>
        <dbReference type="EMBL" id="MVW62189.1"/>
    </source>
</evidence>
<gene>
    <name evidence="2" type="ORF">GPY61_19830</name>
</gene>
<name>A0A7X3G3A7_9BURK</name>
<reference evidence="2 3" key="1">
    <citation type="submission" date="2019-12" db="EMBL/GenBank/DDBJ databases">
        <authorList>
            <person name="Li C."/>
            <person name="Zhao J."/>
        </authorList>
    </citation>
    <scope>NUCLEOTIDE SEQUENCE [LARGE SCALE GENOMIC DNA]</scope>
    <source>
        <strain evidence="2 3">NEAU-DD11</strain>
    </source>
</reference>
<dbReference type="RefSeq" id="WP_156403786.1">
    <property type="nucleotide sequence ID" value="NZ_WSES01000006.1"/>
</dbReference>
<proteinExistence type="predicted"/>